<keyword evidence="7" id="KW-1185">Reference proteome</keyword>
<gene>
    <name evidence="6" type="ORF">J5N97_003417</name>
</gene>
<evidence type="ECO:0000313" key="7">
    <source>
        <dbReference type="Proteomes" id="UP001085076"/>
    </source>
</evidence>
<evidence type="ECO:0000256" key="2">
    <source>
        <dbReference type="ARBA" id="ARBA00022980"/>
    </source>
</evidence>
<dbReference type="OrthoDB" id="275876at2759"/>
<sequence>MWNLARAAWSLGRARRLPLSDPLHPRFHERVLSLVKHRGLSTLATLPNEGVISPELLGKQVLPPDRVIGHYEDLVTRVTNFHNEDKGFMILAGDVFDVPIRKDIVHKVVRWQLAKRQQGTHSTKTISEVSGTGRKPYNQKGTGRARHGTLRGPQFRGGATMHGPKPRSHAIKLQKKVRRLGLKIALSARIGEGKLVVFEDLEVPSHKTKNIVNYVSQMENTKKVLLVDGGPIDDNLKFATRNLHYVNVLPSIGLNVYSILQHDTLVMTQDAVNRIVERMHTPINR</sequence>
<dbReference type="Pfam" id="PF00573">
    <property type="entry name" value="Ribosomal_L4"/>
    <property type="match status" value="1"/>
</dbReference>
<feature type="region of interest" description="Disordered" evidence="5">
    <location>
        <begin position="122"/>
        <end position="169"/>
    </location>
</feature>
<dbReference type="PANTHER" id="PTHR10746:SF6">
    <property type="entry name" value="LARGE RIBOSOMAL SUBUNIT PROTEIN UL4M"/>
    <property type="match status" value="1"/>
</dbReference>
<reference evidence="6" key="2">
    <citation type="journal article" date="2022" name="Hortic Res">
        <title>The genome of Dioscorea zingiberensis sheds light on the biosynthesis, origin and evolution of the medicinally important diosgenin saponins.</title>
        <authorList>
            <person name="Li Y."/>
            <person name="Tan C."/>
            <person name="Li Z."/>
            <person name="Guo J."/>
            <person name="Li S."/>
            <person name="Chen X."/>
            <person name="Wang C."/>
            <person name="Dai X."/>
            <person name="Yang H."/>
            <person name="Song W."/>
            <person name="Hou L."/>
            <person name="Xu J."/>
            <person name="Tong Z."/>
            <person name="Xu A."/>
            <person name="Yuan X."/>
            <person name="Wang W."/>
            <person name="Yang Q."/>
            <person name="Chen L."/>
            <person name="Sun Z."/>
            <person name="Wang K."/>
            <person name="Pan B."/>
            <person name="Chen J."/>
            <person name="Bao Y."/>
            <person name="Liu F."/>
            <person name="Qi X."/>
            <person name="Gang D.R."/>
            <person name="Wen J."/>
            <person name="Li J."/>
        </authorList>
    </citation>
    <scope>NUCLEOTIDE SEQUENCE</scope>
    <source>
        <tissue evidence="6">Leaf</tissue>
    </source>
</reference>
<dbReference type="GO" id="GO:0006412">
    <property type="term" value="P:translation"/>
    <property type="evidence" value="ECO:0007669"/>
    <property type="project" value="InterPro"/>
</dbReference>
<dbReference type="FunFam" id="3.40.1370.10:FF:000006">
    <property type="entry name" value="50S ribosomal protein L4"/>
    <property type="match status" value="1"/>
</dbReference>
<reference evidence="6" key="1">
    <citation type="submission" date="2021-03" db="EMBL/GenBank/DDBJ databases">
        <authorList>
            <person name="Li Z."/>
            <person name="Yang C."/>
        </authorList>
    </citation>
    <scope>NUCLEOTIDE SEQUENCE</scope>
    <source>
        <strain evidence="6">Dzin_1.0</strain>
        <tissue evidence="6">Leaf</tissue>
    </source>
</reference>
<dbReference type="SUPFAM" id="SSF52166">
    <property type="entry name" value="Ribosomal protein L4"/>
    <property type="match status" value="1"/>
</dbReference>
<dbReference type="NCBIfam" id="TIGR03953">
    <property type="entry name" value="rplD_bact"/>
    <property type="match status" value="1"/>
</dbReference>
<dbReference type="InterPro" id="IPR002136">
    <property type="entry name" value="Ribosomal_uL4"/>
</dbReference>
<dbReference type="InterPro" id="IPR013005">
    <property type="entry name" value="Ribosomal_uL4-like"/>
</dbReference>
<comment type="caution">
    <text evidence="6">The sequence shown here is derived from an EMBL/GenBank/DDBJ whole genome shotgun (WGS) entry which is preliminary data.</text>
</comment>
<name>A0A9D5D4M4_9LILI</name>
<dbReference type="InterPro" id="IPR023574">
    <property type="entry name" value="Ribosomal_uL4_dom_sf"/>
</dbReference>
<comment type="similarity">
    <text evidence="1">Belongs to the universal ribosomal protein uL4 family.</text>
</comment>
<accession>A0A9D5D4M4</accession>
<evidence type="ECO:0000256" key="4">
    <source>
        <dbReference type="ARBA" id="ARBA00040565"/>
    </source>
</evidence>
<dbReference type="PANTHER" id="PTHR10746">
    <property type="entry name" value="50S RIBOSOMAL PROTEIN L4"/>
    <property type="match status" value="1"/>
</dbReference>
<keyword evidence="3" id="KW-0687">Ribonucleoprotein</keyword>
<organism evidence="6 7">
    <name type="scientific">Dioscorea zingiberensis</name>
    <dbReference type="NCBI Taxonomy" id="325984"/>
    <lineage>
        <taxon>Eukaryota</taxon>
        <taxon>Viridiplantae</taxon>
        <taxon>Streptophyta</taxon>
        <taxon>Embryophyta</taxon>
        <taxon>Tracheophyta</taxon>
        <taxon>Spermatophyta</taxon>
        <taxon>Magnoliopsida</taxon>
        <taxon>Liliopsida</taxon>
        <taxon>Dioscoreales</taxon>
        <taxon>Dioscoreaceae</taxon>
        <taxon>Dioscorea</taxon>
    </lineage>
</organism>
<dbReference type="Gene3D" id="3.40.1370.10">
    <property type="match status" value="1"/>
</dbReference>
<evidence type="ECO:0000256" key="5">
    <source>
        <dbReference type="SAM" id="MobiDB-lite"/>
    </source>
</evidence>
<evidence type="ECO:0000256" key="1">
    <source>
        <dbReference type="ARBA" id="ARBA00010528"/>
    </source>
</evidence>
<dbReference type="GO" id="GO:1990904">
    <property type="term" value="C:ribonucleoprotein complex"/>
    <property type="evidence" value="ECO:0007669"/>
    <property type="project" value="UniProtKB-KW"/>
</dbReference>
<dbReference type="GO" id="GO:0003735">
    <property type="term" value="F:structural constituent of ribosome"/>
    <property type="evidence" value="ECO:0007669"/>
    <property type="project" value="InterPro"/>
</dbReference>
<dbReference type="AlphaFoldDB" id="A0A9D5D4M4"/>
<evidence type="ECO:0000313" key="6">
    <source>
        <dbReference type="EMBL" id="KAJ0985061.1"/>
    </source>
</evidence>
<proteinExistence type="inferred from homology"/>
<evidence type="ECO:0000256" key="3">
    <source>
        <dbReference type="ARBA" id="ARBA00023274"/>
    </source>
</evidence>
<dbReference type="HAMAP" id="MF_01328_B">
    <property type="entry name" value="Ribosomal_uL4_B"/>
    <property type="match status" value="1"/>
</dbReference>
<protein>
    <recommendedName>
        <fullName evidence="4">Large ribosomal subunit protein uL4m</fullName>
    </recommendedName>
</protein>
<dbReference type="Proteomes" id="UP001085076">
    <property type="component" value="Miscellaneous, Linkage group lg01"/>
</dbReference>
<dbReference type="GO" id="GO:0005840">
    <property type="term" value="C:ribosome"/>
    <property type="evidence" value="ECO:0007669"/>
    <property type="project" value="UniProtKB-KW"/>
</dbReference>
<dbReference type="EMBL" id="JAGGNH010000001">
    <property type="protein sequence ID" value="KAJ0985061.1"/>
    <property type="molecule type" value="Genomic_DNA"/>
</dbReference>
<keyword evidence="2" id="KW-0689">Ribosomal protein</keyword>